<dbReference type="AlphaFoldDB" id="A0A9X1WDW3"/>
<name>A0A9X1WDW3_9CORY</name>
<feature type="transmembrane region" description="Helical" evidence="1">
    <location>
        <begin position="41"/>
        <end position="66"/>
    </location>
</feature>
<reference evidence="2" key="1">
    <citation type="submission" date="2022-04" db="EMBL/GenBank/DDBJ databases">
        <title>Corynebacterium kalidii LD5P10.</title>
        <authorList>
            <person name="Sun J.Q."/>
        </authorList>
    </citation>
    <scope>NUCLEOTIDE SEQUENCE</scope>
    <source>
        <strain evidence="2">LD5P10</strain>
    </source>
</reference>
<keyword evidence="1" id="KW-0812">Transmembrane</keyword>
<proteinExistence type="predicted"/>
<organism evidence="2 3">
    <name type="scientific">Corynebacterium kalidii</name>
    <dbReference type="NCBI Taxonomy" id="2931982"/>
    <lineage>
        <taxon>Bacteria</taxon>
        <taxon>Bacillati</taxon>
        <taxon>Actinomycetota</taxon>
        <taxon>Actinomycetes</taxon>
        <taxon>Mycobacteriales</taxon>
        <taxon>Corynebacteriaceae</taxon>
        <taxon>Corynebacterium</taxon>
    </lineage>
</organism>
<keyword evidence="3" id="KW-1185">Reference proteome</keyword>
<comment type="caution">
    <text evidence="2">The sequence shown here is derived from an EMBL/GenBank/DDBJ whole genome shotgun (WGS) entry which is preliminary data.</text>
</comment>
<gene>
    <name evidence="2" type="ORF">MUN33_00480</name>
</gene>
<protein>
    <submittedName>
        <fullName evidence="2">Uncharacterized protein</fullName>
    </submittedName>
</protein>
<keyword evidence="1" id="KW-1133">Transmembrane helix</keyword>
<evidence type="ECO:0000313" key="2">
    <source>
        <dbReference type="EMBL" id="MCJ7857199.1"/>
    </source>
</evidence>
<evidence type="ECO:0000256" key="1">
    <source>
        <dbReference type="SAM" id="Phobius"/>
    </source>
</evidence>
<dbReference type="Proteomes" id="UP001139207">
    <property type="component" value="Unassembled WGS sequence"/>
</dbReference>
<keyword evidence="1" id="KW-0472">Membrane</keyword>
<dbReference type="RefSeq" id="WP_244802951.1">
    <property type="nucleotide sequence ID" value="NZ_JALIEA010000005.1"/>
</dbReference>
<dbReference type="EMBL" id="JALIEA010000005">
    <property type="protein sequence ID" value="MCJ7857199.1"/>
    <property type="molecule type" value="Genomic_DNA"/>
</dbReference>
<evidence type="ECO:0000313" key="3">
    <source>
        <dbReference type="Proteomes" id="UP001139207"/>
    </source>
</evidence>
<sequence>MASSWKACVLVIGPIVPLLTSITLAGLFDHSFFPDRPTWELHYTLLGALCLALLIFTVLFIPVGLWCTVSQNHVVWAWTYFGKDVWVREYSDATMVEYASTNGSAGGPVVTISYSDGEGGRPTAKLKFRNLVDCTREEFGDLLAVYLGEPERRVPAPTTGSMFW</sequence>
<accession>A0A9X1WDW3</accession>